<name>A0A1I0D2J8_9GAMM</name>
<gene>
    <name evidence="5" type="ORF">SAMN02583745_01830</name>
</gene>
<keyword evidence="2 5" id="KW-0347">Helicase</keyword>
<dbReference type="GO" id="GO:0016787">
    <property type="term" value="F:hydrolase activity"/>
    <property type="evidence" value="ECO:0007669"/>
    <property type="project" value="UniProtKB-KW"/>
</dbReference>
<dbReference type="Gene3D" id="3.40.50.300">
    <property type="entry name" value="P-loop containing nucleotide triphosphate hydrolases"/>
    <property type="match status" value="1"/>
</dbReference>
<keyword evidence="6" id="KW-1185">Reference proteome</keyword>
<dbReference type="RefSeq" id="WP_093320008.1">
    <property type="nucleotide sequence ID" value="NZ_FOHV01000013.1"/>
</dbReference>
<dbReference type="SUPFAM" id="SSF52540">
    <property type="entry name" value="P-loop containing nucleoside triphosphate hydrolases"/>
    <property type="match status" value="2"/>
</dbReference>
<dbReference type="InterPro" id="IPR014001">
    <property type="entry name" value="Helicase_ATP-bd"/>
</dbReference>
<dbReference type="GO" id="GO:0004386">
    <property type="term" value="F:helicase activity"/>
    <property type="evidence" value="ECO:0007669"/>
    <property type="project" value="UniProtKB-KW"/>
</dbReference>
<evidence type="ECO:0000256" key="1">
    <source>
        <dbReference type="ARBA" id="ARBA00022801"/>
    </source>
</evidence>
<dbReference type="InterPro" id="IPR027417">
    <property type="entry name" value="P-loop_NTPase"/>
</dbReference>
<dbReference type="Gene3D" id="3.40.50.10810">
    <property type="entry name" value="Tandem AAA-ATPase domain"/>
    <property type="match status" value="1"/>
</dbReference>
<dbReference type="EMBL" id="FOHV01000013">
    <property type="protein sequence ID" value="SET26129.1"/>
    <property type="molecule type" value="Genomic_DNA"/>
</dbReference>
<protein>
    <submittedName>
        <fullName evidence="5">Superfamily II DNA or RNA helicase, SNF2 family</fullName>
    </submittedName>
</protein>
<sequence length="1308" mass="150625">MDNSNQNYVVNHIFINHWFKKVSEWFSPDELDDLDRLILILLIKHSNVHLNIIYTDIVTTVTYSQLTLKELNDRLAKLAQKDIIIFDNNEIYFSSETFFIAIKSIANHSLSSEVSAILKQKDATLYESLMCADFLLSEFKGDLTLPSEFFFGYSLLVGSHGFWKQSFQAEVLDQFARMLPDMIIYGLNINHYNFIYTILSKHVQQTLSMITRPVHYDFFADSWIAATGIDDLILFAKPIDSQYLKTRKGVFSHSTQYFSITSVIDILIRKVIDFNNLNDLKLEFTNMVNQIDYAYNNDFLSFAQTLVFADQSELISMCENIYFVRNCVVDGDLNNEVEYHNLLLFLIAIYPVIDSDEFRLLKLKLLSEPYIEEILNLKPFNAMTDTLNRLAHDIFRENTNHFPFFKPYTLADKFIGELSKILKPEIPNNLSMVQTRLVWVIEEELRFIPKVQKMTKKGWSAGQIKSIDDLEIDSRHYDLSLAQADQKIIDAVKVKHLDRYSSYLKLDLAILTLMTESKNVIDNEGNQITIIEMKKLVVARVQNSTFKFEVYPSEIKSLRTFTDRTIKLFEVANNIFAFENIESKAKLVLEHITNAPLMSENEKDQVIELISPVCNYYDEALEKGTVTVIDWKPSFHIWLKMNADEFSFEITLQDEINDITIPSFNTENWVEIKKDVWCKRNLESELHAVHNILGQIDIPITNELKPYYRFELSEMPSVIDKLAEVKDVTLHWYHLKSKIKILTDEDFKIRIDGKNGWFQVSGDISIDGIEFLQLQKLFEAKRTGFITLENETIQVVLTKALKERVNLLESVLDEDFKVDGKLAYPLQQLLTLMNVESDDAWRSLSNQWQQPVNINPSLLMPLRDYQKESVKWAIQLLSNGFGACLADDMGLGKTIQALKVIEHFANLGASLVIAPKSVLYNWKDEVKKFSPTLNPIIFDEVEDKIQLFNSLTVNDLLIIGYSQVTIWKIELSKIDWQTAVLDEAQNIKNHNTQRSKAIFSLNAKGKLTLSGTPIENHLVELWSQFAFINPGLLGTIQNFKKKYGLAHKDENDLARLRAIASPFIMRRLKKEVLKDLPDKIEINHRISLDESERTLYEVVRQNALNNARHNPIELLSALTRLRQICCDPYLVFNEKTAISSKLQEAMTLITEGLANGHKILIFSQFVGLLTRLGSFLKKESVPYSVLTGQSRLKERADAIEQFKTNQTNVFLISLKAGGTGLNLTEADIVIHLDPWWNPAVEDQASDRAHRIGQTQVVTVYRLVTENTIEEKIIQLHDKKRDLAEKVLSDQDSSEKLSPELLLSLLQDD</sequence>
<dbReference type="InterPro" id="IPR049730">
    <property type="entry name" value="SNF2/RAD54-like_C"/>
</dbReference>
<proteinExistence type="predicted"/>
<evidence type="ECO:0000313" key="5">
    <source>
        <dbReference type="EMBL" id="SET26129.1"/>
    </source>
</evidence>
<dbReference type="InterPro" id="IPR000330">
    <property type="entry name" value="SNF2_N"/>
</dbReference>
<feature type="domain" description="Helicase C-terminal" evidence="4">
    <location>
        <begin position="1141"/>
        <end position="1293"/>
    </location>
</feature>
<evidence type="ECO:0000259" key="3">
    <source>
        <dbReference type="PROSITE" id="PS51192"/>
    </source>
</evidence>
<dbReference type="Proteomes" id="UP000242642">
    <property type="component" value="Unassembled WGS sequence"/>
</dbReference>
<dbReference type="SMART" id="SM00487">
    <property type="entry name" value="DEXDc"/>
    <property type="match status" value="1"/>
</dbReference>
<dbReference type="CDD" id="cd18793">
    <property type="entry name" value="SF2_C_SNF"/>
    <property type="match status" value="1"/>
</dbReference>
<dbReference type="OrthoDB" id="9760715at2"/>
<keyword evidence="2 5" id="KW-0067">ATP-binding</keyword>
<accession>A0A1I0D2J8</accession>
<organism evidence="5 6">
    <name type="scientific">Thorsellia anophelis DSM 18579</name>
    <dbReference type="NCBI Taxonomy" id="1123402"/>
    <lineage>
        <taxon>Bacteria</taxon>
        <taxon>Pseudomonadati</taxon>
        <taxon>Pseudomonadota</taxon>
        <taxon>Gammaproteobacteria</taxon>
        <taxon>Enterobacterales</taxon>
        <taxon>Thorselliaceae</taxon>
        <taxon>Thorsellia</taxon>
    </lineage>
</organism>
<reference evidence="6" key="1">
    <citation type="submission" date="2016-10" db="EMBL/GenBank/DDBJ databases">
        <authorList>
            <person name="Varghese N."/>
            <person name="Submissions S."/>
        </authorList>
    </citation>
    <scope>NUCLEOTIDE SEQUENCE [LARGE SCALE GENOMIC DNA]</scope>
    <source>
        <strain evidence="6">DSM 18579</strain>
    </source>
</reference>
<dbReference type="Pfam" id="PF00176">
    <property type="entry name" value="SNF2-rel_dom"/>
    <property type="match status" value="1"/>
</dbReference>
<dbReference type="PROSITE" id="PS51192">
    <property type="entry name" value="HELICASE_ATP_BIND_1"/>
    <property type="match status" value="1"/>
</dbReference>
<dbReference type="Pfam" id="PF00271">
    <property type="entry name" value="Helicase_C"/>
    <property type="match status" value="1"/>
</dbReference>
<dbReference type="InterPro" id="IPR038718">
    <property type="entry name" value="SNF2-like_sf"/>
</dbReference>
<dbReference type="PANTHER" id="PTHR10799">
    <property type="entry name" value="SNF2/RAD54 HELICASE FAMILY"/>
    <property type="match status" value="1"/>
</dbReference>
<evidence type="ECO:0000313" key="6">
    <source>
        <dbReference type="Proteomes" id="UP000242642"/>
    </source>
</evidence>
<keyword evidence="2 5" id="KW-0547">Nucleotide-binding</keyword>
<dbReference type="PROSITE" id="PS51194">
    <property type="entry name" value="HELICASE_CTER"/>
    <property type="match status" value="1"/>
</dbReference>
<evidence type="ECO:0000256" key="2">
    <source>
        <dbReference type="ARBA" id="ARBA00022806"/>
    </source>
</evidence>
<evidence type="ECO:0000259" key="4">
    <source>
        <dbReference type="PROSITE" id="PS51194"/>
    </source>
</evidence>
<dbReference type="GO" id="GO:0005524">
    <property type="term" value="F:ATP binding"/>
    <property type="evidence" value="ECO:0007669"/>
    <property type="project" value="InterPro"/>
</dbReference>
<keyword evidence="1" id="KW-0378">Hydrolase</keyword>
<dbReference type="InterPro" id="IPR001650">
    <property type="entry name" value="Helicase_C-like"/>
</dbReference>
<dbReference type="STRING" id="1123402.SAMN02583745_01830"/>
<feature type="domain" description="Helicase ATP-binding" evidence="3">
    <location>
        <begin position="874"/>
        <end position="1031"/>
    </location>
</feature>
<dbReference type="SMART" id="SM00490">
    <property type="entry name" value="HELICc"/>
    <property type="match status" value="1"/>
</dbReference>